<dbReference type="GO" id="GO:0019901">
    <property type="term" value="F:protein kinase binding"/>
    <property type="evidence" value="ECO:0007669"/>
    <property type="project" value="TreeGrafter"/>
</dbReference>
<gene>
    <name evidence="2" type="ORF">AS27_10579</name>
</gene>
<accession>A0A087QGX6</accession>
<dbReference type="PANTHER" id="PTHR13743">
    <property type="entry name" value="BEIGE/BEACH-RELATED"/>
    <property type="match status" value="1"/>
</dbReference>
<dbReference type="SUPFAM" id="SSF50978">
    <property type="entry name" value="WD40 repeat-like"/>
    <property type="match status" value="1"/>
</dbReference>
<dbReference type="Proteomes" id="UP000053286">
    <property type="component" value="Unassembled WGS sequence"/>
</dbReference>
<name>A0A087QGX6_APTFO</name>
<feature type="non-terminal residue" evidence="2">
    <location>
        <position position="99"/>
    </location>
</feature>
<dbReference type="GO" id="GO:0005829">
    <property type="term" value="C:cytosol"/>
    <property type="evidence" value="ECO:0007669"/>
    <property type="project" value="TreeGrafter"/>
</dbReference>
<proteinExistence type="predicted"/>
<evidence type="ECO:0000256" key="1">
    <source>
        <dbReference type="ARBA" id="ARBA00022574"/>
    </source>
</evidence>
<protein>
    <submittedName>
        <fullName evidence="2">Neurobeachin-like 1</fullName>
    </submittedName>
</protein>
<feature type="non-terminal residue" evidence="2">
    <location>
        <position position="1"/>
    </location>
</feature>
<keyword evidence="1" id="KW-0853">WD repeat</keyword>
<dbReference type="GO" id="GO:0016020">
    <property type="term" value="C:membrane"/>
    <property type="evidence" value="ECO:0007669"/>
    <property type="project" value="TreeGrafter"/>
</dbReference>
<sequence>SIQDKNALHLYSVNGKYLGSETLKEEVSDMCVTGEYIVMGSLQGFLSIRDLYSLSLSISPLAMRLPIHCISVTKEYSHILVGLEDGKLIIVGVGKPAEV</sequence>
<dbReference type="PANTHER" id="PTHR13743:SF115">
    <property type="entry name" value="NEUROBEACHIN-LIKE PROTEIN 1"/>
    <property type="match status" value="1"/>
</dbReference>
<dbReference type="STRING" id="9233.A0A087QGX6"/>
<dbReference type="InterPro" id="IPR036322">
    <property type="entry name" value="WD40_repeat_dom_sf"/>
</dbReference>
<evidence type="ECO:0000313" key="3">
    <source>
        <dbReference type="Proteomes" id="UP000053286"/>
    </source>
</evidence>
<keyword evidence="3" id="KW-1185">Reference proteome</keyword>
<dbReference type="InterPro" id="IPR050865">
    <property type="entry name" value="BEACH_Domain"/>
</dbReference>
<organism evidence="2 3">
    <name type="scientific">Aptenodytes forsteri</name>
    <name type="common">Emperor penguin</name>
    <dbReference type="NCBI Taxonomy" id="9233"/>
    <lineage>
        <taxon>Eukaryota</taxon>
        <taxon>Metazoa</taxon>
        <taxon>Chordata</taxon>
        <taxon>Craniata</taxon>
        <taxon>Vertebrata</taxon>
        <taxon>Euteleostomi</taxon>
        <taxon>Archelosauria</taxon>
        <taxon>Archosauria</taxon>
        <taxon>Dinosauria</taxon>
        <taxon>Saurischia</taxon>
        <taxon>Theropoda</taxon>
        <taxon>Coelurosauria</taxon>
        <taxon>Aves</taxon>
        <taxon>Neognathae</taxon>
        <taxon>Neoaves</taxon>
        <taxon>Aequornithes</taxon>
        <taxon>Sphenisciformes</taxon>
        <taxon>Spheniscidae</taxon>
        <taxon>Aptenodytes</taxon>
    </lineage>
</organism>
<dbReference type="EMBL" id="KL225576">
    <property type="protein sequence ID" value="KFM00480.1"/>
    <property type="molecule type" value="Genomic_DNA"/>
</dbReference>
<evidence type="ECO:0000313" key="2">
    <source>
        <dbReference type="EMBL" id="KFM00480.1"/>
    </source>
</evidence>
<dbReference type="GO" id="GO:0008104">
    <property type="term" value="P:intracellular protein localization"/>
    <property type="evidence" value="ECO:0007669"/>
    <property type="project" value="TreeGrafter"/>
</dbReference>
<dbReference type="AlphaFoldDB" id="A0A087QGX6"/>
<reference evidence="2 3" key="1">
    <citation type="submission" date="2014-04" db="EMBL/GenBank/DDBJ databases">
        <title>Genome evolution of avian class.</title>
        <authorList>
            <person name="Zhang G."/>
            <person name="Li C."/>
        </authorList>
    </citation>
    <scope>NUCLEOTIDE SEQUENCE [LARGE SCALE GENOMIC DNA]</scope>
    <source>
        <strain evidence="2">BGI_AS27</strain>
    </source>
</reference>